<feature type="region of interest" description="Disordered" evidence="1">
    <location>
        <begin position="434"/>
        <end position="457"/>
    </location>
</feature>
<protein>
    <recommendedName>
        <fullName evidence="2">Ubiquitin-like domain-containing protein</fullName>
    </recommendedName>
</protein>
<accession>A0AA39R9P7</accession>
<dbReference type="InterPro" id="IPR054464">
    <property type="entry name" value="ULD_fung"/>
</dbReference>
<sequence>MSIGISVGDFVTVGKLVADIVASLRTASIVEYRELISELHGLQRALHGIEHLKSTSSQVAAVNAIKVAALTCQYPLDDFSAKLKKFERLGVDRGKTRSRLETMKLWTQRLQWGFCMKEEVEKLRTYIVVHVGSLNMRLITQGLISTSLAAEQADQGRAVLEGRLDEAHKMISQIQHGLNVHNSVVQNSESMLKKLTNIITRDIVSQLKTLVDLASKIWDSNLQVISFMIKIQTSIDRPDPRFTWVQEPVRFEDALGRVLPVPSEYNYRKLEAIIEDQFPEGLGHQKVSAGEYELFNSFDSSKAVTLSEDQCLTPGIAITMAIVYGYYESGPLTRCPRPDCRSSRVAPNEAGGMSCLICTAWFDLARKSLPRPLRPPIYQENYGGTAGVRGTKRKRDVTDIGEPADTQQFHMKLRTERKRVKNVRVHFTKLPEAPRHRSGRYPRPFSQSEDKSFYPGRFSGQNRPSAHLYIKPFSTKKIPENFHKLRTLLLVNFY</sequence>
<comment type="caution">
    <text evidence="3">The sequence shown here is derived from an EMBL/GenBank/DDBJ whole genome shotgun (WGS) entry which is preliminary data.</text>
</comment>
<gene>
    <name evidence="3" type="ORF">JMJ35_000907</name>
</gene>
<evidence type="ECO:0000259" key="2">
    <source>
        <dbReference type="Pfam" id="PF22893"/>
    </source>
</evidence>
<proteinExistence type="predicted"/>
<dbReference type="AlphaFoldDB" id="A0AA39R9P7"/>
<evidence type="ECO:0000256" key="1">
    <source>
        <dbReference type="SAM" id="MobiDB-lite"/>
    </source>
</evidence>
<dbReference type="PANTHER" id="PTHR38886">
    <property type="entry name" value="SESA DOMAIN-CONTAINING PROTEIN"/>
    <property type="match status" value="1"/>
</dbReference>
<name>A0AA39R9P7_9LECA</name>
<evidence type="ECO:0000313" key="4">
    <source>
        <dbReference type="Proteomes" id="UP001166286"/>
    </source>
</evidence>
<reference evidence="3" key="1">
    <citation type="submission" date="2023-03" db="EMBL/GenBank/DDBJ databases">
        <title>Complete genome of Cladonia borealis.</title>
        <authorList>
            <person name="Park H."/>
        </authorList>
    </citation>
    <scope>NUCLEOTIDE SEQUENCE</scope>
    <source>
        <strain evidence="3">ANT050790</strain>
    </source>
</reference>
<dbReference type="Pfam" id="PF22893">
    <property type="entry name" value="ULD_2"/>
    <property type="match status" value="1"/>
</dbReference>
<dbReference type="EMBL" id="JAFEKC020000002">
    <property type="protein sequence ID" value="KAK0516304.1"/>
    <property type="molecule type" value="Genomic_DNA"/>
</dbReference>
<dbReference type="PANTHER" id="PTHR38886:SF1">
    <property type="entry name" value="NACHT-NTPASE AND P-LOOP NTPASES N-TERMINAL DOMAIN-CONTAINING PROTEIN"/>
    <property type="match status" value="1"/>
</dbReference>
<keyword evidence="4" id="KW-1185">Reference proteome</keyword>
<evidence type="ECO:0000313" key="3">
    <source>
        <dbReference type="EMBL" id="KAK0516304.1"/>
    </source>
</evidence>
<feature type="domain" description="Ubiquitin-like" evidence="2">
    <location>
        <begin position="246"/>
        <end position="323"/>
    </location>
</feature>
<organism evidence="3 4">
    <name type="scientific">Cladonia borealis</name>
    <dbReference type="NCBI Taxonomy" id="184061"/>
    <lineage>
        <taxon>Eukaryota</taxon>
        <taxon>Fungi</taxon>
        <taxon>Dikarya</taxon>
        <taxon>Ascomycota</taxon>
        <taxon>Pezizomycotina</taxon>
        <taxon>Lecanoromycetes</taxon>
        <taxon>OSLEUM clade</taxon>
        <taxon>Lecanoromycetidae</taxon>
        <taxon>Lecanorales</taxon>
        <taxon>Lecanorineae</taxon>
        <taxon>Cladoniaceae</taxon>
        <taxon>Cladonia</taxon>
    </lineage>
</organism>
<dbReference type="Proteomes" id="UP001166286">
    <property type="component" value="Unassembled WGS sequence"/>
</dbReference>